<sequence>MDGVDEMAPPNLLMHLSKFMVVAPLSLQQETSCPRPELANHTQGSFYWLFASTKHLLDAILIPYA</sequence>
<dbReference type="Proteomes" id="UP000823674">
    <property type="component" value="Chromosome A01"/>
</dbReference>
<organism evidence="1 2">
    <name type="scientific">Brassica rapa subsp. trilocularis</name>
    <dbReference type="NCBI Taxonomy" id="1813537"/>
    <lineage>
        <taxon>Eukaryota</taxon>
        <taxon>Viridiplantae</taxon>
        <taxon>Streptophyta</taxon>
        <taxon>Embryophyta</taxon>
        <taxon>Tracheophyta</taxon>
        <taxon>Spermatophyta</taxon>
        <taxon>Magnoliopsida</taxon>
        <taxon>eudicotyledons</taxon>
        <taxon>Gunneridae</taxon>
        <taxon>Pentapetalae</taxon>
        <taxon>rosids</taxon>
        <taxon>malvids</taxon>
        <taxon>Brassicales</taxon>
        <taxon>Brassicaceae</taxon>
        <taxon>Brassiceae</taxon>
        <taxon>Brassica</taxon>
    </lineage>
</organism>
<evidence type="ECO:0000313" key="1">
    <source>
        <dbReference type="EMBL" id="KAG5413923.1"/>
    </source>
</evidence>
<comment type="caution">
    <text evidence="1">The sequence shown here is derived from an EMBL/GenBank/DDBJ whole genome shotgun (WGS) entry which is preliminary data.</text>
</comment>
<dbReference type="EMBL" id="JADBGQ010000001">
    <property type="protein sequence ID" value="KAG5413923.1"/>
    <property type="molecule type" value="Genomic_DNA"/>
</dbReference>
<evidence type="ECO:0000313" key="2">
    <source>
        <dbReference type="Proteomes" id="UP000823674"/>
    </source>
</evidence>
<keyword evidence="2" id="KW-1185">Reference proteome</keyword>
<reference evidence="1 2" key="1">
    <citation type="submission" date="2021-03" db="EMBL/GenBank/DDBJ databases">
        <authorList>
            <person name="King G.J."/>
            <person name="Bancroft I."/>
            <person name="Baten A."/>
            <person name="Bloomfield J."/>
            <person name="Borpatragohain P."/>
            <person name="He Z."/>
            <person name="Irish N."/>
            <person name="Irwin J."/>
            <person name="Liu K."/>
            <person name="Mauleon R.P."/>
            <person name="Moore J."/>
            <person name="Morris R."/>
            <person name="Ostergaard L."/>
            <person name="Wang B."/>
            <person name="Wells R."/>
        </authorList>
    </citation>
    <scope>NUCLEOTIDE SEQUENCE [LARGE SCALE GENOMIC DNA]</scope>
    <source>
        <strain evidence="1">R-o-18</strain>
        <tissue evidence="1">Leaf</tissue>
    </source>
</reference>
<protein>
    <submittedName>
        <fullName evidence="1">Uncharacterized protein</fullName>
    </submittedName>
</protein>
<proteinExistence type="predicted"/>
<accession>A0ABQ7NT07</accession>
<gene>
    <name evidence="1" type="primary">A01g502500.1_BraROA</name>
    <name evidence="1" type="ORF">IGI04_001490</name>
</gene>
<name>A0ABQ7NT07_BRACM</name>